<reference evidence="2" key="1">
    <citation type="journal article" date="2015" name="Nat. Genet.">
        <title>The genome and transcriptome of the zoonotic hookworm Ancylostoma ceylanicum identify infection-specific gene families.</title>
        <authorList>
            <person name="Schwarz E.M."/>
            <person name="Hu Y."/>
            <person name="Antoshechkin I."/>
            <person name="Miller M.M."/>
            <person name="Sternberg P.W."/>
            <person name="Aroian R.V."/>
        </authorList>
    </citation>
    <scope>NUCLEOTIDE SEQUENCE</scope>
    <source>
        <strain evidence="2">HY135</strain>
    </source>
</reference>
<sequence length="104" mass="11787">MSVKTFTLGNLNDACGPFFVRQRFVSQYESCTRGRMHQWDYPGWGSVNYSLLAQGVPMERLCLQLRPRSYRPADRLVLSETVVKHLSGRDHTTGVKNGSNQPIA</sequence>
<organism evidence="1 2">
    <name type="scientific">Ancylostoma ceylanicum</name>
    <dbReference type="NCBI Taxonomy" id="53326"/>
    <lineage>
        <taxon>Eukaryota</taxon>
        <taxon>Metazoa</taxon>
        <taxon>Ecdysozoa</taxon>
        <taxon>Nematoda</taxon>
        <taxon>Chromadorea</taxon>
        <taxon>Rhabditida</taxon>
        <taxon>Rhabditina</taxon>
        <taxon>Rhabditomorpha</taxon>
        <taxon>Strongyloidea</taxon>
        <taxon>Ancylostomatidae</taxon>
        <taxon>Ancylostomatinae</taxon>
        <taxon>Ancylostoma</taxon>
    </lineage>
</organism>
<gene>
    <name evidence="1" type="primary">Acey_s0008.g242</name>
    <name evidence="1" type="ORF">Y032_0008g242</name>
</gene>
<accession>A0A016VJV0</accession>
<comment type="caution">
    <text evidence="1">The sequence shown here is derived from an EMBL/GenBank/DDBJ whole genome shotgun (WGS) entry which is preliminary data.</text>
</comment>
<dbReference type="AlphaFoldDB" id="A0A016VJV0"/>
<evidence type="ECO:0000313" key="2">
    <source>
        <dbReference type="Proteomes" id="UP000024635"/>
    </source>
</evidence>
<dbReference type="EMBL" id="JARK01001344">
    <property type="protein sequence ID" value="EYC27899.1"/>
    <property type="molecule type" value="Genomic_DNA"/>
</dbReference>
<proteinExistence type="predicted"/>
<keyword evidence="2" id="KW-1185">Reference proteome</keyword>
<dbReference type="Proteomes" id="UP000024635">
    <property type="component" value="Unassembled WGS sequence"/>
</dbReference>
<evidence type="ECO:0000313" key="1">
    <source>
        <dbReference type="EMBL" id="EYC27899.1"/>
    </source>
</evidence>
<protein>
    <submittedName>
        <fullName evidence="1">Uncharacterized protein</fullName>
    </submittedName>
</protein>
<name>A0A016VJV0_9BILA</name>